<reference evidence="4" key="1">
    <citation type="submission" date="2022-10" db="EMBL/GenBank/DDBJ databases">
        <title>Novel sulphate-reducing endosymbionts in the free-living metamonad Anaeramoeba.</title>
        <authorList>
            <person name="Jerlstrom-Hultqvist J."/>
            <person name="Cepicka I."/>
            <person name="Gallot-Lavallee L."/>
            <person name="Salas-Leiva D."/>
            <person name="Curtis B.A."/>
            <person name="Zahonova K."/>
            <person name="Pipaliya S."/>
            <person name="Dacks J."/>
            <person name="Roger A.J."/>
        </authorList>
    </citation>
    <scope>NUCLEOTIDE SEQUENCE</scope>
    <source>
        <strain evidence="4">BMAN</strain>
    </source>
</reference>
<dbReference type="PANTHER" id="PTHR13817">
    <property type="entry name" value="TITIN"/>
    <property type="match status" value="1"/>
</dbReference>
<evidence type="ECO:0000259" key="3">
    <source>
        <dbReference type="PROSITE" id="PS50853"/>
    </source>
</evidence>
<feature type="domain" description="Fibronectin type-III" evidence="3">
    <location>
        <begin position="354"/>
        <end position="440"/>
    </location>
</feature>
<feature type="domain" description="Fibronectin type-III" evidence="3">
    <location>
        <begin position="629"/>
        <end position="722"/>
    </location>
</feature>
<feature type="domain" description="Fibronectin type-III" evidence="3">
    <location>
        <begin position="535"/>
        <end position="627"/>
    </location>
</feature>
<dbReference type="SMART" id="SM01411">
    <property type="entry name" value="Ephrin_rec_like"/>
    <property type="match status" value="1"/>
</dbReference>
<dbReference type="AlphaFoldDB" id="A0A9Q0LXV1"/>
<dbReference type="SMART" id="SM00060">
    <property type="entry name" value="FN3"/>
    <property type="match status" value="5"/>
</dbReference>
<keyword evidence="4" id="KW-0675">Receptor</keyword>
<feature type="domain" description="Fibronectin type-III" evidence="3">
    <location>
        <begin position="442"/>
        <end position="534"/>
    </location>
</feature>
<evidence type="ECO:0000313" key="4">
    <source>
        <dbReference type="EMBL" id="KAJ5080611.1"/>
    </source>
</evidence>
<keyword evidence="1" id="KW-0677">Repeat</keyword>
<dbReference type="Gene3D" id="2.60.40.10">
    <property type="entry name" value="Immunoglobulins"/>
    <property type="match status" value="5"/>
</dbReference>
<dbReference type="PROSITE" id="PS50853">
    <property type="entry name" value="FN3"/>
    <property type="match status" value="5"/>
</dbReference>
<evidence type="ECO:0000256" key="2">
    <source>
        <dbReference type="SAM" id="SignalP"/>
    </source>
</evidence>
<feature type="signal peptide" evidence="2">
    <location>
        <begin position="1"/>
        <end position="26"/>
    </location>
</feature>
<dbReference type="InterPro" id="IPR011050">
    <property type="entry name" value="Pectin_lyase_fold/virulence"/>
</dbReference>
<keyword evidence="2" id="KW-0732">Signal</keyword>
<keyword evidence="5" id="KW-1185">Reference proteome</keyword>
<organism evidence="4 5">
    <name type="scientific">Anaeramoeba ignava</name>
    <name type="common">Anaerobic marine amoeba</name>
    <dbReference type="NCBI Taxonomy" id="1746090"/>
    <lineage>
        <taxon>Eukaryota</taxon>
        <taxon>Metamonada</taxon>
        <taxon>Anaeramoebidae</taxon>
        <taxon>Anaeramoeba</taxon>
    </lineage>
</organism>
<feature type="chain" id="PRO_5040253221" evidence="2">
    <location>
        <begin position="27"/>
        <end position="845"/>
    </location>
</feature>
<dbReference type="SUPFAM" id="SSF51126">
    <property type="entry name" value="Pectin lyase-like"/>
    <property type="match status" value="1"/>
</dbReference>
<feature type="domain" description="Fibronectin type-III" evidence="3">
    <location>
        <begin position="723"/>
        <end position="818"/>
    </location>
</feature>
<dbReference type="SUPFAM" id="SSF49265">
    <property type="entry name" value="Fibronectin type III"/>
    <property type="match status" value="3"/>
</dbReference>
<name>A0A9Q0LXV1_ANAIG</name>
<dbReference type="OrthoDB" id="439917at2759"/>
<dbReference type="Proteomes" id="UP001149090">
    <property type="component" value="Unassembled WGS sequence"/>
</dbReference>
<dbReference type="InterPro" id="IPR013783">
    <property type="entry name" value="Ig-like_fold"/>
</dbReference>
<proteinExistence type="predicted"/>
<evidence type="ECO:0000313" key="5">
    <source>
        <dbReference type="Proteomes" id="UP001149090"/>
    </source>
</evidence>
<sequence length="845" mass="92693">MNAFAIFKKKHLIITILIIIIQVTLTTSEGIRTNKHETNKSTEEEKLFAIVGCNRYVATYGSDFGNNCDHDDHPCATISRAVSKASQNDVICVFSGTYYLQNPIYINDKIVTIRSLDSYLTTFIDGGNSHSCVGIYTTDDHYPVSFQGFTFQNCKYADSTNFQGGAINLYCTQNGASHEFQNCMIDDNYGNKGGGIFDKGCDLILDNVEIHDNQAVYAGGGFYCQNQSDYTPKLTITDSKIFSNTLTSGVGSNVYNYESGCEMDNGTNIENCGTCEGDATCNISGICVCFPGSYQYNTTYCIDCQAGYYSSEYNSPTCTPCSENYYSESSAPECIPCPYLTTSSQGASQCTPPAITNFATTNLTSTSIAMFWDASQPFEVDEYQLNFTYINGSNIYNIEPITQYTLSGLLSGIYTMKIRGYNSQGYGPWTSELQIATLTAEMPSPPQLTAINLTSTSWEVIWSEPYNGGQEITTYEISYQYNETYTVVINTTNLTYTATNLLSGEYDVYAKTYTSNFVSNTSTTKAWTNPAEPPSTMDPVFSLGNTSTSIYFGWNPPAYSGGKTLTKYQISLEGKTPTSIIDVSILNLTYNSTNLYSGSYMVSIRAYSDNISLADWSEPTNLSTLPPVEPDQISSFQNQTSTTWIEISWDTPFFGGSALLGYYVQYQICGDSSWGEQNLTASQKSFNLTDIHNGTYCFVVFAFNAVGNATGADISLSTLMPVQPGIIDTIYKVSGTQFSIEIGWIEPEFDGGLPIENYTIYYGLTTVGLSQINTANTTTSYNLTGLVSDSLYYIKIAANTMEYSGAASSFFNFTTNTSSVPSQITNLTKVNATPISIYLCLGCSC</sequence>
<dbReference type="EMBL" id="JAPDFW010000006">
    <property type="protein sequence ID" value="KAJ5080611.1"/>
    <property type="molecule type" value="Genomic_DNA"/>
</dbReference>
<protein>
    <submittedName>
        <fullName evidence="4">Cytokine receptor</fullName>
    </submittedName>
</protein>
<accession>A0A9Q0LXV1</accession>
<dbReference type="InterPro" id="IPR050964">
    <property type="entry name" value="Striated_Muscle_Regulatory"/>
</dbReference>
<dbReference type="PANTHER" id="PTHR13817:SF73">
    <property type="entry name" value="FIBRONECTIN TYPE-III DOMAIN-CONTAINING PROTEIN"/>
    <property type="match status" value="1"/>
</dbReference>
<dbReference type="Pfam" id="PF00041">
    <property type="entry name" value="fn3"/>
    <property type="match status" value="3"/>
</dbReference>
<evidence type="ECO:0000256" key="1">
    <source>
        <dbReference type="ARBA" id="ARBA00022737"/>
    </source>
</evidence>
<dbReference type="InterPro" id="IPR003961">
    <property type="entry name" value="FN3_dom"/>
</dbReference>
<dbReference type="InterPro" id="IPR036116">
    <property type="entry name" value="FN3_sf"/>
</dbReference>
<comment type="caution">
    <text evidence="4">The sequence shown here is derived from an EMBL/GenBank/DDBJ whole genome shotgun (WGS) entry which is preliminary data.</text>
</comment>
<dbReference type="InterPro" id="IPR012334">
    <property type="entry name" value="Pectin_lyas_fold"/>
</dbReference>
<gene>
    <name evidence="4" type="ORF">M0811_13927</name>
</gene>
<dbReference type="Gene3D" id="2.160.20.10">
    <property type="entry name" value="Single-stranded right-handed beta-helix, Pectin lyase-like"/>
    <property type="match status" value="1"/>
</dbReference>
<dbReference type="CDD" id="cd00063">
    <property type="entry name" value="FN3"/>
    <property type="match status" value="5"/>
</dbReference>